<protein>
    <recommendedName>
        <fullName evidence="2">PKD domain-containing protein</fullName>
    </recommendedName>
</protein>
<dbReference type="AlphaFoldDB" id="A0A399CTR9"/>
<reference evidence="3 4" key="1">
    <citation type="journal article" date="2015" name="Int. J. Syst. Evol. Microbiol.">
        <title>Mariniphaga sediminis sp. nov., isolated from coastal sediment.</title>
        <authorList>
            <person name="Wang F.Q."/>
            <person name="Shen Q.Y."/>
            <person name="Chen G.J."/>
            <person name="Du Z.J."/>
        </authorList>
    </citation>
    <scope>NUCLEOTIDE SEQUENCE [LARGE SCALE GENOMIC DNA]</scope>
    <source>
        <strain evidence="3 4">SY21</strain>
    </source>
</reference>
<dbReference type="Gene3D" id="2.60.120.260">
    <property type="entry name" value="Galactose-binding domain-like"/>
    <property type="match status" value="1"/>
</dbReference>
<organism evidence="3 4">
    <name type="scientific">Mariniphaga sediminis</name>
    <dbReference type="NCBI Taxonomy" id="1628158"/>
    <lineage>
        <taxon>Bacteria</taxon>
        <taxon>Pseudomonadati</taxon>
        <taxon>Bacteroidota</taxon>
        <taxon>Bacteroidia</taxon>
        <taxon>Marinilabiliales</taxon>
        <taxon>Prolixibacteraceae</taxon>
        <taxon>Mariniphaga</taxon>
    </lineage>
</organism>
<evidence type="ECO:0000256" key="1">
    <source>
        <dbReference type="SAM" id="SignalP"/>
    </source>
</evidence>
<dbReference type="InterPro" id="IPR000601">
    <property type="entry name" value="PKD_dom"/>
</dbReference>
<dbReference type="Gene3D" id="2.60.40.10">
    <property type="entry name" value="Immunoglobulins"/>
    <property type="match status" value="2"/>
</dbReference>
<dbReference type="EMBL" id="QWET01000022">
    <property type="protein sequence ID" value="RIH63305.1"/>
    <property type="molecule type" value="Genomic_DNA"/>
</dbReference>
<feature type="chain" id="PRO_5017395001" description="PKD domain-containing protein" evidence="1">
    <location>
        <begin position="20"/>
        <end position="687"/>
    </location>
</feature>
<dbReference type="Proteomes" id="UP000266441">
    <property type="component" value="Unassembled WGS sequence"/>
</dbReference>
<dbReference type="SMART" id="SM00089">
    <property type="entry name" value="PKD"/>
    <property type="match status" value="2"/>
</dbReference>
<evidence type="ECO:0000259" key="2">
    <source>
        <dbReference type="PROSITE" id="PS50093"/>
    </source>
</evidence>
<evidence type="ECO:0000313" key="3">
    <source>
        <dbReference type="EMBL" id="RIH63305.1"/>
    </source>
</evidence>
<dbReference type="InterPro" id="IPR022409">
    <property type="entry name" value="PKD/Chitinase_dom"/>
</dbReference>
<dbReference type="PROSITE" id="PS51257">
    <property type="entry name" value="PROKAR_LIPOPROTEIN"/>
    <property type="match status" value="1"/>
</dbReference>
<evidence type="ECO:0000313" key="4">
    <source>
        <dbReference type="Proteomes" id="UP000266441"/>
    </source>
</evidence>
<dbReference type="SUPFAM" id="SSF49299">
    <property type="entry name" value="PKD domain"/>
    <property type="match status" value="1"/>
</dbReference>
<sequence>MLKNSFAFLFILLLAIACVTDEDKFYSLDYITAPQNVNAVFDVTQDNTGLVSIFPNAEGAASYLVEFGDGESEELSTLESTTHIYPEGVYQVEITATGITGLTTKITKELNVTFKAPENLVVTITKDDTNPKIVKVSATATFATVIDIYFGDVENEEPTHVLPGEEATHTYSEPGDYELKVIAKSAGAATTAYTETITIDAASDPVNLPVSFESYTVNYAFGDFGGVASEVIDNPDANGMNTSARVAQLVKSEGAEVWGGTLLTLENPIDFSTKQIFKVKTWSPKVGAVVKLKVENLNDGAISMEVDAATTVANEWEELSFNFSTIDINNEYQKVVIFFDFGNTGDGSTYYFDDIKLTAAPSGGSPLAGIWQVAPEAGSIGVGPNFGDISWWAIDAAGVADRSCFFDDQYIFYNNGTFSNVLGADTWIEGWQGGSDACGAPVAPHDGSAMAAFSYDAGAGTVTLNGKGAFLGIPKAYNGGELANPADAPEAITYQIELVDDNTMIVNIDIGGGWWRYKLIKTADIAASPFEGSWKIAPEAAAIGVGPGQGDMSWWAIDAAGVTDRACLFDDAYIFGADGSFTNDLGTDTWVEGWQGGSDACGAPVAPHDGSNAATYTYDAGAGTLTLNGKGAYLGIPKAINGAELGDPANAPESVTYIVELSEDETVMTVDIHVGGEAWWRFKLVKN</sequence>
<gene>
    <name evidence="3" type="ORF">D1164_20155</name>
</gene>
<name>A0A399CTR9_9BACT</name>
<keyword evidence="4" id="KW-1185">Reference proteome</keyword>
<comment type="caution">
    <text evidence="3">The sequence shown here is derived from an EMBL/GenBank/DDBJ whole genome shotgun (WGS) entry which is preliminary data.</text>
</comment>
<proteinExistence type="predicted"/>
<dbReference type="PROSITE" id="PS50093">
    <property type="entry name" value="PKD"/>
    <property type="match status" value="1"/>
</dbReference>
<dbReference type="InterPro" id="IPR035986">
    <property type="entry name" value="PKD_dom_sf"/>
</dbReference>
<accession>A0A399CTR9</accession>
<feature type="signal peptide" evidence="1">
    <location>
        <begin position="1"/>
        <end position="19"/>
    </location>
</feature>
<keyword evidence="1" id="KW-0732">Signal</keyword>
<dbReference type="CDD" id="cd00146">
    <property type="entry name" value="PKD"/>
    <property type="match status" value="2"/>
</dbReference>
<dbReference type="InterPro" id="IPR013783">
    <property type="entry name" value="Ig-like_fold"/>
</dbReference>
<feature type="domain" description="PKD" evidence="2">
    <location>
        <begin position="150"/>
        <end position="206"/>
    </location>
</feature>